<dbReference type="InterPro" id="IPR001192">
    <property type="entry name" value="PI-PLC_fam"/>
</dbReference>
<dbReference type="CDD" id="cd00275">
    <property type="entry name" value="C2_PLC_like"/>
    <property type="match status" value="1"/>
</dbReference>
<dbReference type="PANTHER" id="PTHR10336:SF36">
    <property type="entry name" value="1-PHOSPHATIDYLINOSITOL 4,5-BISPHOSPHATE PHOSPHODIESTERASE BETA-4"/>
    <property type="match status" value="1"/>
</dbReference>
<organism evidence="11 12">
    <name type="scientific">Maudiozyma exigua</name>
    <name type="common">Yeast</name>
    <name type="synonym">Kazachstania exigua</name>
    <dbReference type="NCBI Taxonomy" id="34358"/>
    <lineage>
        <taxon>Eukaryota</taxon>
        <taxon>Fungi</taxon>
        <taxon>Dikarya</taxon>
        <taxon>Ascomycota</taxon>
        <taxon>Saccharomycotina</taxon>
        <taxon>Saccharomycetes</taxon>
        <taxon>Saccharomycetales</taxon>
        <taxon>Saccharomycetaceae</taxon>
        <taxon>Maudiozyma</taxon>
    </lineage>
</organism>
<keyword evidence="5 7" id="KW-0443">Lipid metabolism</keyword>
<dbReference type="InterPro" id="IPR000909">
    <property type="entry name" value="PLipase_C_PInositol-sp_X_dom"/>
</dbReference>
<dbReference type="Pfam" id="PF00387">
    <property type="entry name" value="PI-PLC-Y"/>
    <property type="match status" value="1"/>
</dbReference>
<dbReference type="PROSITE" id="PS50008">
    <property type="entry name" value="PIPLC_Y_DOMAIN"/>
    <property type="match status" value="1"/>
</dbReference>
<protein>
    <recommendedName>
        <fullName evidence="1 7">Phosphoinositide phospholipase C</fullName>
        <ecNumber evidence="1 7">3.1.4.11</ecNumber>
    </recommendedName>
</protein>
<feature type="compositionally biased region" description="Low complexity" evidence="8">
    <location>
        <begin position="594"/>
        <end position="611"/>
    </location>
</feature>
<gene>
    <name evidence="11" type="primary">PLC1</name>
    <name evidence="11" type="ORF">C6P45_001398</name>
</gene>
<dbReference type="Gene3D" id="2.30.29.30">
    <property type="entry name" value="Pleckstrin-homology domain (PH domain)/Phosphotyrosine-binding domain (PTB)"/>
    <property type="match status" value="1"/>
</dbReference>
<evidence type="ECO:0000256" key="7">
    <source>
        <dbReference type="RuleBase" id="RU361133"/>
    </source>
</evidence>
<dbReference type="GO" id="GO:0004435">
    <property type="term" value="F:phosphatidylinositol-4,5-bisphosphate phospholipase C activity"/>
    <property type="evidence" value="ECO:0007669"/>
    <property type="project" value="UniProtKB-EC"/>
</dbReference>
<dbReference type="OrthoDB" id="269822at2759"/>
<keyword evidence="2 7" id="KW-0378">Hydrolase</keyword>
<dbReference type="SUPFAM" id="SSF51695">
    <property type="entry name" value="PLC-like phosphodiesterases"/>
    <property type="match status" value="1"/>
</dbReference>
<name>A0A9P6W1H5_MAUEX</name>
<dbReference type="Gene3D" id="2.60.40.150">
    <property type="entry name" value="C2 domain"/>
    <property type="match status" value="1"/>
</dbReference>
<keyword evidence="12" id="KW-1185">Reference proteome</keyword>
<evidence type="ECO:0000256" key="1">
    <source>
        <dbReference type="ARBA" id="ARBA00012368"/>
    </source>
</evidence>
<feature type="domain" description="EF-hand" evidence="10">
    <location>
        <begin position="296"/>
        <end position="331"/>
    </location>
</feature>
<dbReference type="Gene3D" id="3.20.20.190">
    <property type="entry name" value="Phosphatidylinositol (PI) phosphodiesterase"/>
    <property type="match status" value="2"/>
</dbReference>
<feature type="domain" description="PI-PLC Y-box" evidence="9">
    <location>
        <begin position="649"/>
        <end position="768"/>
    </location>
</feature>
<keyword evidence="6" id="KW-0807">Transducer</keyword>
<dbReference type="InterPro" id="IPR018247">
    <property type="entry name" value="EF_Hand_1_Ca_BS"/>
</dbReference>
<dbReference type="GO" id="GO:0016042">
    <property type="term" value="P:lipid catabolic process"/>
    <property type="evidence" value="ECO:0007669"/>
    <property type="project" value="UniProtKB-KW"/>
</dbReference>
<dbReference type="GO" id="GO:0005509">
    <property type="term" value="F:calcium ion binding"/>
    <property type="evidence" value="ECO:0007669"/>
    <property type="project" value="InterPro"/>
</dbReference>
<keyword evidence="3" id="KW-0106">Calcium</keyword>
<dbReference type="PRINTS" id="PR00390">
    <property type="entry name" value="PHPHLIPASEC"/>
</dbReference>
<dbReference type="GO" id="GO:0048015">
    <property type="term" value="P:phosphatidylinositol-mediated signaling"/>
    <property type="evidence" value="ECO:0007669"/>
    <property type="project" value="TreeGrafter"/>
</dbReference>
<comment type="catalytic activity">
    <reaction evidence="7">
        <text>a 1,2-diacyl-sn-glycero-3-phospho-(1D-myo-inositol-4,5-bisphosphate) + H2O = 1D-myo-inositol 1,4,5-trisphosphate + a 1,2-diacyl-sn-glycerol + H(+)</text>
        <dbReference type="Rhea" id="RHEA:33179"/>
        <dbReference type="ChEBI" id="CHEBI:15377"/>
        <dbReference type="ChEBI" id="CHEBI:15378"/>
        <dbReference type="ChEBI" id="CHEBI:17815"/>
        <dbReference type="ChEBI" id="CHEBI:58456"/>
        <dbReference type="ChEBI" id="CHEBI:203600"/>
        <dbReference type="EC" id="3.1.4.11"/>
    </reaction>
</comment>
<evidence type="ECO:0000313" key="12">
    <source>
        <dbReference type="Proteomes" id="UP000750334"/>
    </source>
</evidence>
<evidence type="ECO:0000313" key="11">
    <source>
        <dbReference type="EMBL" id="KAG0661262.1"/>
    </source>
</evidence>
<dbReference type="SUPFAM" id="SSF49562">
    <property type="entry name" value="C2 domain (Calcium/lipid-binding domain, CaLB)"/>
    <property type="match status" value="1"/>
</dbReference>
<dbReference type="InterPro" id="IPR011993">
    <property type="entry name" value="PH-like_dom_sf"/>
</dbReference>
<sequence length="938" mass="107997">MELRKASPKNSEQKQKVVNNINNENTTNNFRKRSSKTNSLGKSSRAESPIVTSKQISTTSTNYRIVRNLKLLLRKTAGLVYPVQETQQALLSGSMDFATTTVGPATFQPSLHDLLKYANLHNHSLISDYVSEMCYKLQSEGLFLEKVTRNKRRWYLFKLDNDMTTLKWKQGNKSLDLDTIRDVRIGQMASNYREEYGVSDDYSDLWLTIIYSVSNKLKALHVIAEDKDKFDSFLKVICGIVSKRRKLMESISIPDSDKFARIHWDTTVSEREEDLSNDTLTFLEVSKLCKRFHIYCSKDHLWKIFNIADVNNNQLLNFKEFQHFVQLLRERTEVSHMWKKIVKNHTSMTFKMFSDFLEQVQNDTKFTENDYDLFFKKYRNLKSGLFDEESFLQYLRNVPFMTDEVENAFDYSQPLNHYFIASSHNTYLLGKQIAETPSVEAYIQVLQQGCRSVEIDIWDDESGPVVCHGVLTAAIPLGAVLKVIRKYAFISSPFPLIISLEIHCDRNNQMITSEKIVEEFGDLLYTTVTDEKSLPSPLELRHKIIVKSKKPKHFDSETDMFTTDMVVKTEGSSSNIDYSSTFGSSHYDDSEGYTSTGSTTTKSRKSSLSGTMTKGIQPLSPSEPTNFNRIKRIGTMTGRVTVIRDIINISAIYGVKYRNFSLPESKTVAHCFSLNEKKVNSMCKDTTLQLSLDKHNRRYLMRLYPHIFRYKSTNFDPIPFWKLGIQMVATNWQTNDLGQQINLAMFQLTNQKNEIAHSGYVLKPKSLRQCIGKMDDIAELYKKIEIENISNPKEIKLKILSGQLLPKIQSTTMNDNDFAPYVVMRFISDEGSILKPVHYLNNCTKVSDTEVRSVACLGNGFNPVWNAETYITLKSTDFSFIQLLVKTGENILAICTIKFDYLKQGYRHLPLYSAEGERYIFSTLFIYSETIDTTKHKE</sequence>
<dbReference type="InterPro" id="IPR035892">
    <property type="entry name" value="C2_domain_sf"/>
</dbReference>
<dbReference type="InterPro" id="IPR011992">
    <property type="entry name" value="EF-hand-dom_pair"/>
</dbReference>
<dbReference type="PROSITE" id="PS50222">
    <property type="entry name" value="EF_HAND_2"/>
    <property type="match status" value="1"/>
</dbReference>
<evidence type="ECO:0000259" key="10">
    <source>
        <dbReference type="PROSITE" id="PS50222"/>
    </source>
</evidence>
<dbReference type="EC" id="3.1.4.11" evidence="1 7"/>
<feature type="region of interest" description="Disordered" evidence="8">
    <location>
        <begin position="1"/>
        <end position="53"/>
    </location>
</feature>
<dbReference type="GO" id="GO:0051209">
    <property type="term" value="P:release of sequestered calcium ion into cytosol"/>
    <property type="evidence" value="ECO:0007669"/>
    <property type="project" value="TreeGrafter"/>
</dbReference>
<dbReference type="CDD" id="cd13360">
    <property type="entry name" value="PH_PLC_fungal"/>
    <property type="match status" value="1"/>
</dbReference>
<evidence type="ECO:0000256" key="6">
    <source>
        <dbReference type="ARBA" id="ARBA00023224"/>
    </source>
</evidence>
<dbReference type="SMART" id="SM00239">
    <property type="entry name" value="C2"/>
    <property type="match status" value="1"/>
</dbReference>
<keyword evidence="4 7" id="KW-0442">Lipid degradation</keyword>
<evidence type="ECO:0000256" key="4">
    <source>
        <dbReference type="ARBA" id="ARBA00022963"/>
    </source>
</evidence>
<dbReference type="PROSITE" id="PS50007">
    <property type="entry name" value="PIPLC_X_DOMAIN"/>
    <property type="match status" value="1"/>
</dbReference>
<dbReference type="InterPro" id="IPR037755">
    <property type="entry name" value="Plc1_PH"/>
</dbReference>
<dbReference type="InterPro" id="IPR001711">
    <property type="entry name" value="PLipase_C_Pinositol-sp_Y"/>
</dbReference>
<dbReference type="InterPro" id="IPR000008">
    <property type="entry name" value="C2_dom"/>
</dbReference>
<dbReference type="EMBL" id="PUHR01000162">
    <property type="protein sequence ID" value="KAG0661262.1"/>
    <property type="molecule type" value="Genomic_DNA"/>
</dbReference>
<proteinExistence type="predicted"/>
<dbReference type="PANTHER" id="PTHR10336">
    <property type="entry name" value="PHOSPHOINOSITIDE-SPECIFIC PHOSPHOLIPASE C FAMILY PROTEIN"/>
    <property type="match status" value="1"/>
</dbReference>
<evidence type="ECO:0000256" key="5">
    <source>
        <dbReference type="ARBA" id="ARBA00023098"/>
    </source>
</evidence>
<reference evidence="11 12" key="1">
    <citation type="submission" date="2020-11" db="EMBL/GenBank/DDBJ databases">
        <title>Kefir isolates.</title>
        <authorList>
            <person name="Marcisauskas S."/>
            <person name="Kim Y."/>
            <person name="Blasche S."/>
        </authorList>
    </citation>
    <scope>NUCLEOTIDE SEQUENCE [LARGE SCALE GENOMIC DNA]</scope>
    <source>
        <strain evidence="11 12">OG2</strain>
    </source>
</reference>
<dbReference type="SMART" id="SM00148">
    <property type="entry name" value="PLCXc"/>
    <property type="match status" value="1"/>
</dbReference>
<dbReference type="SUPFAM" id="SSF47473">
    <property type="entry name" value="EF-hand"/>
    <property type="match status" value="1"/>
</dbReference>
<feature type="region of interest" description="Disordered" evidence="8">
    <location>
        <begin position="587"/>
        <end position="625"/>
    </location>
</feature>
<evidence type="ECO:0000256" key="3">
    <source>
        <dbReference type="ARBA" id="ARBA00022837"/>
    </source>
</evidence>
<dbReference type="SUPFAM" id="SSF50729">
    <property type="entry name" value="PH domain-like"/>
    <property type="match status" value="1"/>
</dbReference>
<feature type="compositionally biased region" description="Basic and acidic residues" evidence="8">
    <location>
        <begin position="1"/>
        <end position="15"/>
    </location>
</feature>
<dbReference type="SMART" id="SM00149">
    <property type="entry name" value="PLCYc"/>
    <property type="match status" value="1"/>
</dbReference>
<evidence type="ECO:0000256" key="8">
    <source>
        <dbReference type="SAM" id="MobiDB-lite"/>
    </source>
</evidence>
<dbReference type="Pfam" id="PF00388">
    <property type="entry name" value="PI-PLC-X"/>
    <property type="match status" value="1"/>
</dbReference>
<comment type="caution">
    <text evidence="11">The sequence shown here is derived from an EMBL/GenBank/DDBJ whole genome shotgun (WGS) entry which is preliminary data.</text>
</comment>
<evidence type="ECO:0000259" key="9">
    <source>
        <dbReference type="PROSITE" id="PS50008"/>
    </source>
</evidence>
<accession>A0A9P6W1H5</accession>
<evidence type="ECO:0000256" key="2">
    <source>
        <dbReference type="ARBA" id="ARBA00022801"/>
    </source>
</evidence>
<dbReference type="AlphaFoldDB" id="A0A9P6W1H5"/>
<feature type="compositionally biased region" description="Low complexity" evidence="8">
    <location>
        <begin position="16"/>
        <end position="29"/>
    </location>
</feature>
<dbReference type="Proteomes" id="UP000750334">
    <property type="component" value="Unassembled WGS sequence"/>
</dbReference>
<dbReference type="CDD" id="cd08598">
    <property type="entry name" value="PI-PLC1c_yeast"/>
    <property type="match status" value="1"/>
</dbReference>
<dbReference type="InterPro" id="IPR002048">
    <property type="entry name" value="EF_hand_dom"/>
</dbReference>
<dbReference type="InterPro" id="IPR017946">
    <property type="entry name" value="PLC-like_Pdiesterase_TIM-brl"/>
</dbReference>
<dbReference type="Gene3D" id="1.10.238.10">
    <property type="entry name" value="EF-hand"/>
    <property type="match status" value="2"/>
</dbReference>
<dbReference type="PROSITE" id="PS00018">
    <property type="entry name" value="EF_HAND_1"/>
    <property type="match status" value="1"/>
</dbReference>